<protein>
    <recommendedName>
        <fullName evidence="4">HTH OST-type domain-containing protein</fullName>
    </recommendedName>
</protein>
<dbReference type="AlphaFoldDB" id="A0A016RXX4"/>
<sequence length="361" mass="39604">MSGLDSLLSELSSVIMTKATKGGITEQEIMREYLALCGKRVEFAKHGHRSLGELLSSHPEKFSCSGGRWFGKITEENENIIRAMATEKSKRGRGSLRARVFGQGSRAYTPRSTAGPSSFSRGDPHSRPRFPQNDLPPPSFFPRGNTQPFGQNDQPRFHQSSSDGVLPRFDDSHRNSDRRRDNGSPVVSNEGGWKATEKVPAKTGFGNKSFNYVPSETASTSSRSASVDPYRDEDDDDMPPPPGLNEPRPRSPGSEKFSESRSESFRGMVANDVPAPEYPPGLEVDGGKDEPTIPPPRSETFRGMVASDVEVPAYPPGLSVEGTEKQPATAASSGQPPVREVFIFCDYYPGYRFRAAHVNFL</sequence>
<reference evidence="3" key="1">
    <citation type="journal article" date="2015" name="Nat. Genet.">
        <title>The genome and transcriptome of the zoonotic hookworm Ancylostoma ceylanicum identify infection-specific gene families.</title>
        <authorList>
            <person name="Schwarz E.M."/>
            <person name="Hu Y."/>
            <person name="Antoshechkin I."/>
            <person name="Miller M.M."/>
            <person name="Sternberg P.W."/>
            <person name="Aroian R.V."/>
        </authorList>
    </citation>
    <scope>NUCLEOTIDE SEQUENCE</scope>
    <source>
        <strain evidence="3">HY135</strain>
    </source>
</reference>
<feature type="compositionally biased region" description="Low complexity" evidence="1">
    <location>
        <begin position="215"/>
        <end position="228"/>
    </location>
</feature>
<feature type="region of interest" description="Disordered" evidence="1">
    <location>
        <begin position="315"/>
        <end position="335"/>
    </location>
</feature>
<feature type="compositionally biased region" description="Polar residues" evidence="1">
    <location>
        <begin position="144"/>
        <end position="163"/>
    </location>
</feature>
<dbReference type="EMBL" id="JARK01001682">
    <property type="protein sequence ID" value="EYB82932.1"/>
    <property type="molecule type" value="Genomic_DNA"/>
</dbReference>
<dbReference type="InterPro" id="IPR041966">
    <property type="entry name" value="LOTUS-like"/>
</dbReference>
<evidence type="ECO:0008006" key="4">
    <source>
        <dbReference type="Google" id="ProtNLM"/>
    </source>
</evidence>
<accession>A0A016RXX4</accession>
<dbReference type="OrthoDB" id="5908990at2759"/>
<organism evidence="2 3">
    <name type="scientific">Ancylostoma ceylanicum</name>
    <dbReference type="NCBI Taxonomy" id="53326"/>
    <lineage>
        <taxon>Eukaryota</taxon>
        <taxon>Metazoa</taxon>
        <taxon>Ecdysozoa</taxon>
        <taxon>Nematoda</taxon>
        <taxon>Chromadorea</taxon>
        <taxon>Rhabditida</taxon>
        <taxon>Rhabditina</taxon>
        <taxon>Rhabditomorpha</taxon>
        <taxon>Strongyloidea</taxon>
        <taxon>Ancylostomatidae</taxon>
        <taxon>Ancylostomatinae</taxon>
        <taxon>Ancylostoma</taxon>
    </lineage>
</organism>
<dbReference type="Proteomes" id="UP000024635">
    <property type="component" value="Unassembled WGS sequence"/>
</dbReference>
<evidence type="ECO:0000313" key="2">
    <source>
        <dbReference type="EMBL" id="EYB82932.1"/>
    </source>
</evidence>
<feature type="region of interest" description="Disordered" evidence="1">
    <location>
        <begin position="87"/>
        <end position="299"/>
    </location>
</feature>
<evidence type="ECO:0000313" key="3">
    <source>
        <dbReference type="Proteomes" id="UP000024635"/>
    </source>
</evidence>
<feature type="compositionally biased region" description="Basic and acidic residues" evidence="1">
    <location>
        <begin position="168"/>
        <end position="182"/>
    </location>
</feature>
<evidence type="ECO:0000256" key="1">
    <source>
        <dbReference type="SAM" id="MobiDB-lite"/>
    </source>
</evidence>
<feature type="compositionally biased region" description="Polar residues" evidence="1">
    <location>
        <begin position="110"/>
        <end position="120"/>
    </location>
</feature>
<gene>
    <name evidence="2" type="primary">Acey_s0346.g3130</name>
    <name evidence="2" type="ORF">Y032_0346g3130</name>
</gene>
<dbReference type="Gene3D" id="3.30.420.610">
    <property type="entry name" value="LOTUS domain-like"/>
    <property type="match status" value="1"/>
</dbReference>
<comment type="caution">
    <text evidence="2">The sequence shown here is derived from an EMBL/GenBank/DDBJ whole genome shotgun (WGS) entry which is preliminary data.</text>
</comment>
<keyword evidence="3" id="KW-1185">Reference proteome</keyword>
<name>A0A016RXX4_9BILA</name>
<proteinExistence type="predicted"/>